<dbReference type="InterPro" id="IPR021249">
    <property type="entry name" value="DUF2788"/>
</dbReference>
<dbReference type="HOGENOM" id="CLU_2737810_0_0_6"/>
<protein>
    <recommendedName>
        <fullName evidence="4">DUF2788 domain-containing protein</fullName>
    </recommendedName>
</protein>
<accession>G4QKH7</accession>
<evidence type="ECO:0008006" key="4">
    <source>
        <dbReference type="Google" id="ProtNLM"/>
    </source>
</evidence>
<sequence>MTPESYQQIESIVLNVCLVGLFILLGLAIHDVLKKNDVPLIGRVVAYGVLGLGAAGFVAKGIIQLIYGASGIS</sequence>
<proteinExistence type="predicted"/>
<name>G4QKH7_GLANF</name>
<keyword evidence="3" id="KW-1185">Reference proteome</keyword>
<keyword evidence="1" id="KW-1133">Transmembrane helix</keyword>
<evidence type="ECO:0000313" key="3">
    <source>
        <dbReference type="Proteomes" id="UP000009282"/>
    </source>
</evidence>
<reference evidence="2 3" key="1">
    <citation type="journal article" date="2011" name="J. Bacteriol.">
        <title>Complete genome sequence of seawater bacterium Glaciecola nitratireducens FR1064T.</title>
        <authorList>
            <person name="Bian F."/>
            <person name="Qin Q.L."/>
            <person name="Xie B.B."/>
            <person name="Shu Y.L."/>
            <person name="Zhang X.Y."/>
            <person name="Yu Y."/>
            <person name="Chen B."/>
            <person name="Chen X.L."/>
            <person name="Zhou B.C."/>
            <person name="Zhang Y.Z."/>
        </authorList>
    </citation>
    <scope>NUCLEOTIDE SEQUENCE [LARGE SCALE GENOMIC DNA]</scope>
    <source>
        <strain evidence="3">JCM 12485 / KCTC 12276 / FR1064</strain>
    </source>
</reference>
<dbReference type="AlphaFoldDB" id="G4QKH7"/>
<dbReference type="OrthoDB" id="5588656at2"/>
<feature type="transmembrane region" description="Helical" evidence="1">
    <location>
        <begin position="45"/>
        <end position="67"/>
    </location>
</feature>
<dbReference type="eggNOG" id="ENOG503308N">
    <property type="taxonomic scope" value="Bacteria"/>
</dbReference>
<keyword evidence="1" id="KW-0472">Membrane</keyword>
<dbReference type="RefSeq" id="WP_014108917.1">
    <property type="nucleotide sequence ID" value="NC_016041.1"/>
</dbReference>
<dbReference type="Proteomes" id="UP000009282">
    <property type="component" value="Chromosome"/>
</dbReference>
<dbReference type="EMBL" id="CP003060">
    <property type="protein sequence ID" value="AEP30043.1"/>
    <property type="molecule type" value="Genomic_DNA"/>
</dbReference>
<evidence type="ECO:0000256" key="1">
    <source>
        <dbReference type="SAM" id="Phobius"/>
    </source>
</evidence>
<organism evidence="2 3">
    <name type="scientific">Glaciecola nitratireducens (strain JCM 12485 / KCTC 12276 / FR1064)</name>
    <dbReference type="NCBI Taxonomy" id="1085623"/>
    <lineage>
        <taxon>Bacteria</taxon>
        <taxon>Pseudomonadati</taxon>
        <taxon>Pseudomonadota</taxon>
        <taxon>Gammaproteobacteria</taxon>
        <taxon>Alteromonadales</taxon>
        <taxon>Alteromonadaceae</taxon>
        <taxon>Brumicola</taxon>
    </lineage>
</organism>
<gene>
    <name evidence="2" type="ordered locus">GNIT_1934</name>
</gene>
<feature type="transmembrane region" description="Helical" evidence="1">
    <location>
        <begin position="12"/>
        <end position="33"/>
    </location>
</feature>
<dbReference type="STRING" id="1085623.GNIT_1934"/>
<keyword evidence="1" id="KW-0812">Transmembrane</keyword>
<dbReference type="Pfam" id="PF10981">
    <property type="entry name" value="DUF2788"/>
    <property type="match status" value="1"/>
</dbReference>
<evidence type="ECO:0000313" key="2">
    <source>
        <dbReference type="EMBL" id="AEP30043.1"/>
    </source>
</evidence>
<dbReference type="KEGG" id="gni:GNIT_1934"/>